<dbReference type="Proteomes" id="UP000249762">
    <property type="component" value="Unassembled WGS sequence"/>
</dbReference>
<comment type="catalytic activity">
    <reaction evidence="9">
        <text>tRNA(Val) + L-valine + ATP = L-valyl-tRNA(Val) + AMP + diphosphate</text>
        <dbReference type="Rhea" id="RHEA:10704"/>
        <dbReference type="Rhea" id="RHEA-COMP:9672"/>
        <dbReference type="Rhea" id="RHEA-COMP:9708"/>
        <dbReference type="ChEBI" id="CHEBI:30616"/>
        <dbReference type="ChEBI" id="CHEBI:33019"/>
        <dbReference type="ChEBI" id="CHEBI:57762"/>
        <dbReference type="ChEBI" id="CHEBI:78442"/>
        <dbReference type="ChEBI" id="CHEBI:78537"/>
        <dbReference type="ChEBI" id="CHEBI:456215"/>
        <dbReference type="EC" id="6.1.1.9"/>
    </reaction>
</comment>
<dbReference type="OrthoDB" id="9810365at2"/>
<gene>
    <name evidence="14" type="primary">valS</name>
    <name evidence="14" type="ORF">DNK47_01520</name>
</gene>
<evidence type="ECO:0000256" key="3">
    <source>
        <dbReference type="ARBA" id="ARBA00022598"/>
    </source>
</evidence>
<keyword evidence="4 11" id="KW-0547">Nucleotide-binding</keyword>
<dbReference type="InterPro" id="IPR013155">
    <property type="entry name" value="M/V/L/I-tRNA-synth_anticd-bd"/>
</dbReference>
<keyword evidence="2" id="KW-0963">Cytoplasm</keyword>
<evidence type="ECO:0000259" key="12">
    <source>
        <dbReference type="Pfam" id="PF00133"/>
    </source>
</evidence>
<proteinExistence type="inferred from homology"/>
<dbReference type="InterPro" id="IPR010978">
    <property type="entry name" value="tRNA-bd_arm"/>
</dbReference>
<dbReference type="SUPFAM" id="SSF50677">
    <property type="entry name" value="ValRS/IleRS/LeuRS editing domain"/>
    <property type="match status" value="1"/>
</dbReference>
<dbReference type="EC" id="6.1.1.9" evidence="1 10"/>
<dbReference type="GO" id="GO:0002161">
    <property type="term" value="F:aminoacyl-tRNA deacylase activity"/>
    <property type="evidence" value="ECO:0007669"/>
    <property type="project" value="InterPro"/>
</dbReference>
<comment type="similarity">
    <text evidence="11">Belongs to the class-I aminoacyl-tRNA synthetase family.</text>
</comment>
<protein>
    <recommendedName>
        <fullName evidence="1 10">Valine--tRNA ligase</fullName>
        <ecNumber evidence="1 10">6.1.1.9</ecNumber>
    </recommendedName>
</protein>
<dbReference type="EMBL" id="QKVO01000004">
    <property type="protein sequence ID" value="RAO95071.1"/>
    <property type="molecule type" value="Genomic_DNA"/>
</dbReference>
<dbReference type="SUPFAM" id="SSF46589">
    <property type="entry name" value="tRNA-binding arm"/>
    <property type="match status" value="1"/>
</dbReference>
<dbReference type="GO" id="GO:0004832">
    <property type="term" value="F:valine-tRNA ligase activity"/>
    <property type="evidence" value="ECO:0007669"/>
    <property type="project" value="UniProtKB-UniRule"/>
</dbReference>
<dbReference type="Gene3D" id="3.90.740.10">
    <property type="entry name" value="Valyl/Leucyl/Isoleucyl-tRNA synthetase, editing domain"/>
    <property type="match status" value="1"/>
</dbReference>
<keyword evidence="5 11" id="KW-0067">ATP-binding</keyword>
<evidence type="ECO:0000256" key="1">
    <source>
        <dbReference type="ARBA" id="ARBA00013169"/>
    </source>
</evidence>
<keyword evidence="15" id="KW-1185">Reference proteome</keyword>
<dbReference type="InterPro" id="IPR002300">
    <property type="entry name" value="aa-tRNA-synth_Ia"/>
</dbReference>
<evidence type="ECO:0000256" key="6">
    <source>
        <dbReference type="ARBA" id="ARBA00022917"/>
    </source>
</evidence>
<dbReference type="PROSITE" id="PS00178">
    <property type="entry name" value="AA_TRNA_LIGASE_I"/>
    <property type="match status" value="1"/>
</dbReference>
<dbReference type="AlphaFoldDB" id="A0A328PUI8"/>
<dbReference type="PRINTS" id="PR00986">
    <property type="entry name" value="TRNASYNTHVAL"/>
</dbReference>
<dbReference type="NCBIfam" id="TIGR00422">
    <property type="entry name" value="valS"/>
    <property type="match status" value="1"/>
</dbReference>
<dbReference type="InterPro" id="IPR009008">
    <property type="entry name" value="Val/Leu/Ile-tRNA-synth_edit"/>
</dbReference>
<accession>A0A328PUI8</accession>
<dbReference type="Gene3D" id="1.10.730.10">
    <property type="entry name" value="Isoleucyl-tRNA Synthetase, Domain 1"/>
    <property type="match status" value="1"/>
</dbReference>
<dbReference type="PANTHER" id="PTHR11946">
    <property type="entry name" value="VALYL-TRNA SYNTHETASES"/>
    <property type="match status" value="1"/>
</dbReference>
<keyword evidence="8 11" id="KW-0030">Aminoacyl-tRNA synthetase</keyword>
<name>A0A328PUI8_9MOLU</name>
<dbReference type="SUPFAM" id="SSF47323">
    <property type="entry name" value="Anticodon-binding domain of a subclass of class I aminoacyl-tRNA synthetases"/>
    <property type="match status" value="1"/>
</dbReference>
<dbReference type="Gene3D" id="1.10.287.380">
    <property type="entry name" value="Valyl-tRNA synthetase, C-terminal domain"/>
    <property type="match status" value="1"/>
</dbReference>
<dbReference type="RefSeq" id="WP_112665315.1">
    <property type="nucleotide sequence ID" value="NZ_QKVO01000004.1"/>
</dbReference>
<dbReference type="InterPro" id="IPR001412">
    <property type="entry name" value="aa-tRNA-synth_I_CS"/>
</dbReference>
<dbReference type="GO" id="GO:0006438">
    <property type="term" value="P:valyl-tRNA aminoacylation"/>
    <property type="evidence" value="ECO:0007669"/>
    <property type="project" value="UniProtKB-UniRule"/>
</dbReference>
<keyword evidence="3 11" id="KW-0436">Ligase</keyword>
<dbReference type="GO" id="GO:0005829">
    <property type="term" value="C:cytosol"/>
    <property type="evidence" value="ECO:0007669"/>
    <property type="project" value="TreeGrafter"/>
</dbReference>
<keyword evidence="7" id="KW-0175">Coiled coil</keyword>
<dbReference type="GO" id="GO:0005524">
    <property type="term" value="F:ATP binding"/>
    <property type="evidence" value="ECO:0007669"/>
    <property type="project" value="UniProtKB-KW"/>
</dbReference>
<dbReference type="InterPro" id="IPR037118">
    <property type="entry name" value="Val-tRNA_synth_C_sf"/>
</dbReference>
<comment type="caution">
    <text evidence="14">The sequence shown here is derived from an EMBL/GenBank/DDBJ whole genome shotgun (WGS) entry which is preliminary data.</text>
</comment>
<dbReference type="Gene3D" id="3.40.50.620">
    <property type="entry name" value="HUPs"/>
    <property type="match status" value="2"/>
</dbReference>
<keyword evidence="6 11" id="KW-0648">Protein biosynthesis</keyword>
<evidence type="ECO:0000313" key="14">
    <source>
        <dbReference type="EMBL" id="RAO95071.1"/>
    </source>
</evidence>
<dbReference type="InterPro" id="IPR002303">
    <property type="entry name" value="Valyl-tRNA_ligase"/>
</dbReference>
<evidence type="ECO:0000256" key="10">
    <source>
        <dbReference type="NCBIfam" id="TIGR00422"/>
    </source>
</evidence>
<organism evidence="14 15">
    <name type="scientific">Mycoplasma wenyonii</name>
    <dbReference type="NCBI Taxonomy" id="65123"/>
    <lineage>
        <taxon>Bacteria</taxon>
        <taxon>Bacillati</taxon>
        <taxon>Mycoplasmatota</taxon>
        <taxon>Mollicutes</taxon>
        <taxon>Mycoplasmataceae</taxon>
        <taxon>Mycoplasma</taxon>
    </lineage>
</organism>
<feature type="domain" description="Aminoacyl-tRNA synthetase class Ia" evidence="12">
    <location>
        <begin position="5"/>
        <end position="521"/>
    </location>
</feature>
<dbReference type="InterPro" id="IPR014729">
    <property type="entry name" value="Rossmann-like_a/b/a_fold"/>
</dbReference>
<dbReference type="InterPro" id="IPR009080">
    <property type="entry name" value="tRNAsynth_Ia_anticodon-bd"/>
</dbReference>
<dbReference type="SUPFAM" id="SSF52374">
    <property type="entry name" value="Nucleotidylyl transferase"/>
    <property type="match status" value="1"/>
</dbReference>
<dbReference type="Pfam" id="PF08264">
    <property type="entry name" value="Anticodon_1"/>
    <property type="match status" value="1"/>
</dbReference>
<evidence type="ECO:0000313" key="15">
    <source>
        <dbReference type="Proteomes" id="UP000249762"/>
    </source>
</evidence>
<reference evidence="15" key="1">
    <citation type="submission" date="2018-06" db="EMBL/GenBank/DDBJ databases">
        <authorList>
            <person name="Martinez Ocampo F."/>
            <person name="Quiroz Castaneda R.E."/>
            <person name="Rojas Lopez X."/>
        </authorList>
    </citation>
    <scope>NUCLEOTIDE SEQUENCE [LARGE SCALE GENOMIC DNA]</scope>
    <source>
        <strain evidence="15">INIFAP02</strain>
    </source>
</reference>
<evidence type="ECO:0000256" key="9">
    <source>
        <dbReference type="ARBA" id="ARBA00047552"/>
    </source>
</evidence>
<sequence length="834" mass="98939">MGYHSLLLPPPNLTGALHLGHLWNIILQDFRFKWEEIRKHYNYWAVGVDHAGLSFQSKFDSLYSQKFSKDNKEEYLQEMHKYAEELKQHILSQFSLITSSISIESARYTLEDSIQKKVADHFHTLFSQGLIYKKKKLVNWDIKLQEVLADCEVHYKEANSKLYYLKYPLEDEPNKYIVVATSRPETIFGDVAVFVNPEDTRYTAYHKKRVLIAGLNRSIPVLPDPLVDKEFGTGAVKCTPAHDQLDWELSEKHNLEKLEVIDKQGRLTELALQFNSLDRLVAREKVVSWLDSLGLVEKIEDYQTSLLFSEKSNSIVEKILTEQWFLSCSRMSKQTIQVIQEKRFNFNVYPLEQLERLLSYLENMEDWCLSRQILWGITILIVYDLEYKRYRVNQRAKQASEIEEKIVLDTWFSSSLWPTLVFEGKPREKSTFFPLTTLISGKDILLPWISRMLFLSLHLFGKLPFKNVFLHGLLRNKQGEKMSKSLGNGILPEELYKKYSPDVIRLAFLSNTNYDRDLKFSDQIFHKSNLFVHKLEHIFKFISQQLEDHPLITELTDPVTYQFERLSWGERWILREICSLGDKIESLYSEFDYFNLSKEIISFFTEKFSNKFLEFLKLSVPLTDNSIKFVAYICKLSCRILYPFVPEFTKEIHQKIFKEELRAYYPKKFYPEKITINAFKYDWFFQYVKEIRQLYLALELDNNTKAQLKIYSIDKDLNEFQLGIKDLVPYLKKLNHSISSFVNLETKQLTNLPTLKFGKLYFELLFENLPVEKYKQYLDKKLSTFEFELSRSKTILSRKSFLENAPEELRKAENKKYRDYLAQYKFYSELRAQF</sequence>
<evidence type="ECO:0000256" key="11">
    <source>
        <dbReference type="RuleBase" id="RU363035"/>
    </source>
</evidence>
<evidence type="ECO:0000259" key="13">
    <source>
        <dbReference type="Pfam" id="PF08264"/>
    </source>
</evidence>
<evidence type="ECO:0000256" key="2">
    <source>
        <dbReference type="ARBA" id="ARBA00022490"/>
    </source>
</evidence>
<dbReference type="Pfam" id="PF00133">
    <property type="entry name" value="tRNA-synt_1"/>
    <property type="match status" value="1"/>
</dbReference>
<dbReference type="PANTHER" id="PTHR11946:SF93">
    <property type="entry name" value="VALINE--TRNA LIGASE, CHLOROPLASTIC_MITOCHONDRIAL 2"/>
    <property type="match status" value="1"/>
</dbReference>
<evidence type="ECO:0000256" key="4">
    <source>
        <dbReference type="ARBA" id="ARBA00022741"/>
    </source>
</evidence>
<feature type="domain" description="Methionyl/Valyl/Leucyl/Isoleucyl-tRNA synthetase anticodon-binding" evidence="13">
    <location>
        <begin position="570"/>
        <end position="709"/>
    </location>
</feature>
<evidence type="ECO:0000256" key="7">
    <source>
        <dbReference type="ARBA" id="ARBA00023054"/>
    </source>
</evidence>
<evidence type="ECO:0000256" key="5">
    <source>
        <dbReference type="ARBA" id="ARBA00022840"/>
    </source>
</evidence>
<evidence type="ECO:0000256" key="8">
    <source>
        <dbReference type="ARBA" id="ARBA00023146"/>
    </source>
</evidence>